<dbReference type="PANTHER" id="PTHR42834">
    <property type="entry name" value="ENDONUCLEASE/EXONUCLEASE/PHOSPHATASE FAMILY PROTEIN (AFU_ORTHOLOGUE AFUA_3G09210)"/>
    <property type="match status" value="1"/>
</dbReference>
<name>A0A1E5D298_9VIBR</name>
<evidence type="ECO:0000256" key="1">
    <source>
        <dbReference type="SAM" id="Phobius"/>
    </source>
</evidence>
<dbReference type="PANTHER" id="PTHR42834:SF1">
    <property type="entry name" value="ENDONUCLEASE_EXONUCLEASE_PHOSPHATASE FAMILY PROTEIN (AFU_ORTHOLOGUE AFUA_3G09210)"/>
    <property type="match status" value="1"/>
</dbReference>
<feature type="domain" description="Endonuclease/exonuclease/phosphatase" evidence="3">
    <location>
        <begin position="568"/>
        <end position="932"/>
    </location>
</feature>
<dbReference type="InterPro" id="IPR036691">
    <property type="entry name" value="Endo/exonu/phosph_ase_sf"/>
</dbReference>
<keyword evidence="1" id="KW-1133">Transmembrane helix</keyword>
<feature type="transmembrane region" description="Helical" evidence="1">
    <location>
        <begin position="1059"/>
        <end position="1078"/>
    </location>
</feature>
<dbReference type="CDD" id="cd04486">
    <property type="entry name" value="YhcR_OBF_like"/>
    <property type="match status" value="1"/>
</dbReference>
<reference evidence="4 5" key="1">
    <citation type="journal article" date="2012" name="Science">
        <title>Ecological populations of bacteria act as socially cohesive units of antibiotic production and resistance.</title>
        <authorList>
            <person name="Cordero O.X."/>
            <person name="Wildschutte H."/>
            <person name="Kirkup B."/>
            <person name="Proehl S."/>
            <person name="Ngo L."/>
            <person name="Hussain F."/>
            <person name="Le Roux F."/>
            <person name="Mincer T."/>
            <person name="Polz M.F."/>
        </authorList>
    </citation>
    <scope>NUCLEOTIDE SEQUENCE [LARGE SCALE GENOMIC DNA]</scope>
    <source>
        <strain evidence="4 5">FF-238</strain>
    </source>
</reference>
<dbReference type="InterPro" id="IPR005135">
    <property type="entry name" value="Endo/exonuclease/phosphatase"/>
</dbReference>
<dbReference type="Pfam" id="PF03372">
    <property type="entry name" value="Exo_endo_phos"/>
    <property type="match status" value="1"/>
</dbReference>
<evidence type="ECO:0000313" key="5">
    <source>
        <dbReference type="Proteomes" id="UP000094165"/>
    </source>
</evidence>
<dbReference type="RefSeq" id="WP_017052566.1">
    <property type="nucleotide sequence ID" value="NZ_AJYW02000073.1"/>
</dbReference>
<dbReference type="SUPFAM" id="SSF56219">
    <property type="entry name" value="DNase I-like"/>
    <property type="match status" value="1"/>
</dbReference>
<protein>
    <submittedName>
        <fullName evidence="4">Nuclease</fullName>
    </submittedName>
</protein>
<gene>
    <name evidence="4" type="ORF">A130_14075</name>
</gene>
<evidence type="ECO:0000256" key="2">
    <source>
        <dbReference type="SAM" id="SignalP"/>
    </source>
</evidence>
<dbReference type="Proteomes" id="UP000094165">
    <property type="component" value="Unassembled WGS sequence"/>
</dbReference>
<organism evidence="4 5">
    <name type="scientific">Vibrio genomosp. F6 str. FF-238</name>
    <dbReference type="NCBI Taxonomy" id="1191298"/>
    <lineage>
        <taxon>Bacteria</taxon>
        <taxon>Pseudomonadati</taxon>
        <taxon>Pseudomonadota</taxon>
        <taxon>Gammaproteobacteria</taxon>
        <taxon>Vibrionales</taxon>
        <taxon>Vibrionaceae</taxon>
        <taxon>Vibrio</taxon>
    </lineage>
</organism>
<comment type="caution">
    <text evidence="4">The sequence shown here is derived from an EMBL/GenBank/DDBJ whole genome shotgun (WGS) entry which is preliminary data.</text>
</comment>
<feature type="chain" id="PRO_5009173437" evidence="2">
    <location>
        <begin position="23"/>
        <end position="1083"/>
    </location>
</feature>
<keyword evidence="1" id="KW-0812">Transmembrane</keyword>
<keyword evidence="5" id="KW-1185">Reference proteome</keyword>
<sequence>MNKKITILAGAISCALSGAAFADINDIVITEYVEGSAQNKAVEISNLHATENYTFDGTLGLYYSSYSNLIKNASNANVLTGITIPAGESIVIVNGEVNSDVVRYIERLSGRDNAVINAGTYDEVAHSAMNFNGDDAVWLGKNDGEAGNVQDIFGTYGHSSSDGKLWENKTIRRKSPASQNTTYDESEWTPFAEDSFGGLGHPTNVDDSPLPALPEPPVAAPCDDATDLEVKTIGEIQGDGASSPLIPEGEYNSPYYKITGRVSNVIASADQGISPGFYLHADDNNPLTSNGVFVYSKKADETMLGQEVCVIARAKEYYGLTQLNQKEDGDWQVTNETPEIVKATELKRLVSDKSFTETLERHEGMLVKLVDDMDDKASGDQNMRVTRAFSFDFDLLDKKKYRNNMVLAYDRANRHPNQDHVAGSIDSMKQAAENQDSELYVDSETAPDNGKIPYFSAFNTDPNANYIRVTDSIKDLEGVISYNYDEYRLIPANGFDLQNSSITHHLPRQRKDSKYGNYKLDLNESYGDDGFTVKIATQNVLNYFNSPYGGADNQKGDNRGAKSQPEFERQQAKIVEAIFSLDADIVGLMEIENNGFGDFSAINTLLKAVNLKYTDDDYKDRNKINSTTNKYVFVGFDKNGDQVLDSNDVVGSDVITSGIIYRPAKVSVVRGEIIPMPSQDAPIIVGENGAPLLDKNGDIRESGKNYQRNTVVATFKVLNTGKELTVAVNHLKSKGSTCYEDWAGWEEWKDFDPVYDDPRNDDYQGSCENFRVAAAYQLGSEMAKMPGDQVVLGDMNSYSFEDPMLVLTENKTEKDIYAAGYTYVNGEPQFGPEGALITKSFGYVSAVDKVVELSQSTSSPKEKAWSYSYESDTGSLDHLLVTKSLENRLVDATDWHINAAESSLYDYSNYKKEPNEMENPFYEKTPFRSSDHDSAILSLGYKYGEAGEGLVTLAATSGRLQVPFVLTTPAVAGDKATITMSPMPEGDITLSSQDLSAGDTMVNFDVLGVPTGEYTFTMTMTNSSDVAATSTASNSQSMTVNVIKQDSSNVKPTTPSYDGSGGAFGFGALLSLFGFGFLRRRRN</sequence>
<dbReference type="EMBL" id="AJYW02000073">
    <property type="protein sequence ID" value="OEE77654.1"/>
    <property type="molecule type" value="Genomic_DNA"/>
</dbReference>
<evidence type="ECO:0000259" key="3">
    <source>
        <dbReference type="Pfam" id="PF03372"/>
    </source>
</evidence>
<keyword evidence="2" id="KW-0732">Signal</keyword>
<dbReference type="NCBIfam" id="NF033681">
    <property type="entry name" value="ExeM_NucH_DNase"/>
    <property type="match status" value="1"/>
</dbReference>
<dbReference type="InterPro" id="IPR047971">
    <property type="entry name" value="ExeM-like"/>
</dbReference>
<accession>A0A1E5D298</accession>
<evidence type="ECO:0000313" key="4">
    <source>
        <dbReference type="EMBL" id="OEE77654.1"/>
    </source>
</evidence>
<keyword evidence="1" id="KW-0472">Membrane</keyword>
<feature type="signal peptide" evidence="2">
    <location>
        <begin position="1"/>
        <end position="22"/>
    </location>
</feature>
<dbReference type="Gene3D" id="3.60.10.10">
    <property type="entry name" value="Endonuclease/exonuclease/phosphatase"/>
    <property type="match status" value="1"/>
</dbReference>
<proteinExistence type="predicted"/>
<dbReference type="AlphaFoldDB" id="A0A1E5D298"/>